<dbReference type="Proteomes" id="UP000233551">
    <property type="component" value="Unassembled WGS sequence"/>
</dbReference>
<dbReference type="InterPro" id="IPR012337">
    <property type="entry name" value="RNaseH-like_sf"/>
</dbReference>
<dbReference type="PANTHER" id="PTHR42648:SF27">
    <property type="entry name" value="RNA-DIRECTED DNA POLYMERASE"/>
    <property type="match status" value="1"/>
</dbReference>
<dbReference type="InterPro" id="IPR039537">
    <property type="entry name" value="Retrotran_Ty1/copia-like"/>
</dbReference>
<organism evidence="1 2">
    <name type="scientific">Punica granatum</name>
    <name type="common">Pomegranate</name>
    <dbReference type="NCBI Taxonomy" id="22663"/>
    <lineage>
        <taxon>Eukaryota</taxon>
        <taxon>Viridiplantae</taxon>
        <taxon>Streptophyta</taxon>
        <taxon>Embryophyta</taxon>
        <taxon>Tracheophyta</taxon>
        <taxon>Spermatophyta</taxon>
        <taxon>Magnoliopsida</taxon>
        <taxon>eudicotyledons</taxon>
        <taxon>Gunneridae</taxon>
        <taxon>Pentapetalae</taxon>
        <taxon>rosids</taxon>
        <taxon>malvids</taxon>
        <taxon>Myrtales</taxon>
        <taxon>Lythraceae</taxon>
        <taxon>Punica</taxon>
    </lineage>
</organism>
<comment type="caution">
    <text evidence="1">The sequence shown here is derived from an EMBL/GenBank/DDBJ whole genome shotgun (WGS) entry which is preliminary data.</text>
</comment>
<dbReference type="STRING" id="22663.A0A2I0JF49"/>
<protein>
    <submittedName>
        <fullName evidence="1">Uncharacterized protein</fullName>
    </submittedName>
</protein>
<evidence type="ECO:0000313" key="2">
    <source>
        <dbReference type="Proteomes" id="UP000233551"/>
    </source>
</evidence>
<dbReference type="SUPFAM" id="SSF53098">
    <property type="entry name" value="Ribonuclease H-like"/>
    <property type="match status" value="1"/>
</dbReference>
<accession>A0A2I0JF49</accession>
<dbReference type="PANTHER" id="PTHR42648">
    <property type="entry name" value="TRANSPOSASE, PUTATIVE-RELATED"/>
    <property type="match status" value="1"/>
</dbReference>
<proteinExistence type="predicted"/>
<evidence type="ECO:0000313" key="1">
    <source>
        <dbReference type="EMBL" id="PKI54881.1"/>
    </source>
</evidence>
<keyword evidence="2" id="KW-1185">Reference proteome</keyword>
<reference evidence="1 2" key="1">
    <citation type="submission" date="2017-11" db="EMBL/GenBank/DDBJ databases">
        <title>De-novo sequencing of pomegranate (Punica granatum L.) genome.</title>
        <authorList>
            <person name="Akparov Z."/>
            <person name="Amiraslanov A."/>
            <person name="Hajiyeva S."/>
            <person name="Abbasov M."/>
            <person name="Kaur K."/>
            <person name="Hamwieh A."/>
            <person name="Solovyev V."/>
            <person name="Salamov A."/>
            <person name="Braich B."/>
            <person name="Kosarev P."/>
            <person name="Mahmoud A."/>
            <person name="Hajiyev E."/>
            <person name="Babayeva S."/>
            <person name="Izzatullayeva V."/>
            <person name="Mammadov A."/>
            <person name="Mammadov A."/>
            <person name="Sharifova S."/>
            <person name="Ojaghi J."/>
            <person name="Eynullazada K."/>
            <person name="Bayramov B."/>
            <person name="Abdulazimova A."/>
            <person name="Shahmuradov I."/>
        </authorList>
    </citation>
    <scope>NUCLEOTIDE SEQUENCE [LARGE SCALE GENOMIC DNA]</scope>
    <source>
        <strain evidence="2">cv. AG2017</strain>
        <tissue evidence="1">Leaf</tissue>
    </source>
</reference>
<gene>
    <name evidence="1" type="ORF">CRG98_024712</name>
</gene>
<dbReference type="AlphaFoldDB" id="A0A2I0JF49"/>
<sequence>MESAEDILKYLKKLYGANNMIARYEMLKEVFFVEMLKETVDGTHEQNMIRLTEQFEKLEFHYEEDALVLMLMQWTLEEELSSATHFGKVEQGKEKLGSEMARSGYSYFITFTDDYSRYRYVYLLKYKHESFEKFKEFKFEVEKQTGKSIKLLDPIDELNEVSERRNRTLLDMVQSMMSYADLPILMWGYALQTAWVTRPLASYLNLHENVQRLFAHGNDATTYEEAISYMDSSRGLEAMKSEMDSMSKN</sequence>
<dbReference type="EMBL" id="PGOL01001761">
    <property type="protein sequence ID" value="PKI54881.1"/>
    <property type="molecule type" value="Genomic_DNA"/>
</dbReference>
<name>A0A2I0JF49_PUNGR</name>